<accession>A0A6J7CA46</accession>
<proteinExistence type="predicted"/>
<reference evidence="1" key="1">
    <citation type="submission" date="2020-05" db="EMBL/GenBank/DDBJ databases">
        <authorList>
            <person name="Chiriac C."/>
            <person name="Salcher M."/>
            <person name="Ghai R."/>
            <person name="Kavagutti S V."/>
        </authorList>
    </citation>
    <scope>NUCLEOTIDE SEQUENCE</scope>
</reference>
<gene>
    <name evidence="1" type="ORF">UFOPK3267_02694</name>
</gene>
<dbReference type="EMBL" id="CAFBIY010000209">
    <property type="protein sequence ID" value="CAB4853169.1"/>
    <property type="molecule type" value="Genomic_DNA"/>
</dbReference>
<name>A0A6J7CA46_9ZZZZ</name>
<organism evidence="1">
    <name type="scientific">freshwater metagenome</name>
    <dbReference type="NCBI Taxonomy" id="449393"/>
    <lineage>
        <taxon>unclassified sequences</taxon>
        <taxon>metagenomes</taxon>
        <taxon>ecological metagenomes</taxon>
    </lineage>
</organism>
<sequence>MPSTTSLMSAPTFSQIAATALTNEILVARNALAAYLIVSAEAGSVTISGAAIPE</sequence>
<dbReference type="AlphaFoldDB" id="A0A6J7CA46"/>
<protein>
    <submittedName>
        <fullName evidence="1">Unannotated protein</fullName>
    </submittedName>
</protein>
<evidence type="ECO:0000313" key="1">
    <source>
        <dbReference type="EMBL" id="CAB4853169.1"/>
    </source>
</evidence>